<protein>
    <submittedName>
        <fullName evidence="1">Uncharacterized protein</fullName>
    </submittedName>
</protein>
<sequence>MEPDAVTHGLAEQGVHAVTAVFEGRKESVGLAEHAVDGLEGGEEFADLAKAAELAGGDIAAETGAAVETAGHVAWPVENVADDNEVKDKTSPASLAGVLEREVAPCSQKSATGWFGAMLGESLAGDDSSE</sequence>
<dbReference type="Proteomes" id="UP000616885">
    <property type="component" value="Unassembled WGS sequence"/>
</dbReference>
<dbReference type="EMBL" id="JADCTT010000010">
    <property type="protein sequence ID" value="KAF9746963.1"/>
    <property type="molecule type" value="Genomic_DNA"/>
</dbReference>
<evidence type="ECO:0000313" key="1">
    <source>
        <dbReference type="EMBL" id="KAF9746963.1"/>
    </source>
</evidence>
<name>A0A8H7K786_BIOOC</name>
<comment type="caution">
    <text evidence="1">The sequence shown here is derived from an EMBL/GenBank/DDBJ whole genome shotgun (WGS) entry which is preliminary data.</text>
</comment>
<organism evidence="1 2">
    <name type="scientific">Bionectria ochroleuca</name>
    <name type="common">Gliocladium roseum</name>
    <dbReference type="NCBI Taxonomy" id="29856"/>
    <lineage>
        <taxon>Eukaryota</taxon>
        <taxon>Fungi</taxon>
        <taxon>Dikarya</taxon>
        <taxon>Ascomycota</taxon>
        <taxon>Pezizomycotina</taxon>
        <taxon>Sordariomycetes</taxon>
        <taxon>Hypocreomycetidae</taxon>
        <taxon>Hypocreales</taxon>
        <taxon>Bionectriaceae</taxon>
        <taxon>Clonostachys</taxon>
    </lineage>
</organism>
<dbReference type="AlphaFoldDB" id="A0A8H7K786"/>
<evidence type="ECO:0000313" key="2">
    <source>
        <dbReference type="Proteomes" id="UP000616885"/>
    </source>
</evidence>
<reference evidence="1" key="1">
    <citation type="submission" date="2020-10" db="EMBL/GenBank/DDBJ databases">
        <title>High-Quality Genome Resource of Clonostachys rosea strain S41 by Oxford Nanopore Long-Read Sequencing.</title>
        <authorList>
            <person name="Wang H."/>
        </authorList>
    </citation>
    <scope>NUCLEOTIDE SEQUENCE</scope>
    <source>
        <strain evidence="1">S41</strain>
    </source>
</reference>
<gene>
    <name evidence="1" type="ORF">IM811_002297</name>
</gene>
<accession>A0A8H7K786</accession>
<proteinExistence type="predicted"/>